<name>A0A3S5BII8_9PLAT</name>
<sequence>GTVTTPATIVSLSTIPVATGHGGLSVLRAAPTQQAQSAPQLASNATVSITSDKISQVNQLAASSASLTVASPALCPSIVTSQPTPQTGHSAANVINTMLSNSGASVTLVGSATPASAQALGAHAHLSLQSFYEAAAVSPSVAGPTPISNIFIAPAAAVTGTTASSVSVATPLVPPHSPNAMATVVTSVAPTSVTIPTCQQAMPEQSTTSTTTTAVLAAAAAAGYHLAMAEAQKKHMNTSANEDSSAKMFATSSNASSFGKFSSKLEESSGVACSSRKPSTDSLSTSSGDMDDASSDGQESGDVEFTSVHGCDCDESTASSSPENQSPITCRRRCNHHHTSGTSVNVRKSNALIGSRHHHHHHQRHKFRGLDQFPTVSAAAVVAAAAAALAARSTSASASSVDAKDLDSMARHPLVS</sequence>
<feature type="region of interest" description="Disordered" evidence="1">
    <location>
        <begin position="393"/>
        <end position="416"/>
    </location>
</feature>
<dbReference type="Proteomes" id="UP000784294">
    <property type="component" value="Unassembled WGS sequence"/>
</dbReference>
<dbReference type="AlphaFoldDB" id="A0A3S5BII8"/>
<evidence type="ECO:0000256" key="1">
    <source>
        <dbReference type="SAM" id="MobiDB-lite"/>
    </source>
</evidence>
<feature type="region of interest" description="Disordered" evidence="1">
    <location>
        <begin position="269"/>
        <end position="304"/>
    </location>
</feature>
<dbReference type="EMBL" id="CAAALY010074478">
    <property type="protein sequence ID" value="VEL25510.1"/>
    <property type="molecule type" value="Genomic_DNA"/>
</dbReference>
<comment type="caution">
    <text evidence="2">The sequence shown here is derived from an EMBL/GenBank/DDBJ whole genome shotgun (WGS) entry which is preliminary data.</text>
</comment>
<protein>
    <submittedName>
        <fullName evidence="2">Uncharacterized protein</fullName>
    </submittedName>
</protein>
<reference evidence="2" key="1">
    <citation type="submission" date="2018-11" db="EMBL/GenBank/DDBJ databases">
        <authorList>
            <consortium name="Pathogen Informatics"/>
        </authorList>
    </citation>
    <scope>NUCLEOTIDE SEQUENCE</scope>
</reference>
<organism evidence="2 3">
    <name type="scientific">Protopolystoma xenopodis</name>
    <dbReference type="NCBI Taxonomy" id="117903"/>
    <lineage>
        <taxon>Eukaryota</taxon>
        <taxon>Metazoa</taxon>
        <taxon>Spiralia</taxon>
        <taxon>Lophotrochozoa</taxon>
        <taxon>Platyhelminthes</taxon>
        <taxon>Monogenea</taxon>
        <taxon>Polyopisthocotylea</taxon>
        <taxon>Polystomatidea</taxon>
        <taxon>Polystomatidae</taxon>
        <taxon>Protopolystoma</taxon>
    </lineage>
</organism>
<feature type="non-terminal residue" evidence="2">
    <location>
        <position position="1"/>
    </location>
</feature>
<keyword evidence="3" id="KW-1185">Reference proteome</keyword>
<proteinExistence type="predicted"/>
<evidence type="ECO:0000313" key="2">
    <source>
        <dbReference type="EMBL" id="VEL25510.1"/>
    </source>
</evidence>
<feature type="compositionally biased region" description="Acidic residues" evidence="1">
    <location>
        <begin position="289"/>
        <end position="302"/>
    </location>
</feature>
<accession>A0A3S5BII8</accession>
<evidence type="ECO:0000313" key="3">
    <source>
        <dbReference type="Proteomes" id="UP000784294"/>
    </source>
</evidence>
<gene>
    <name evidence="2" type="ORF">PXEA_LOCUS18950</name>
</gene>